<keyword evidence="10" id="KW-0131">Cell cycle</keyword>
<dbReference type="PANTHER" id="PTHR18937">
    <property type="entry name" value="STRUCTURAL MAINTENANCE OF CHROMOSOMES SMC FAMILY MEMBER"/>
    <property type="match status" value="1"/>
</dbReference>
<dbReference type="FunFam" id="3.40.50.300:FF:000585">
    <property type="entry name" value="Structural maintenance of chromosomes 4"/>
    <property type="match status" value="1"/>
</dbReference>
<evidence type="ECO:0000256" key="9">
    <source>
        <dbReference type="ARBA" id="ARBA00023242"/>
    </source>
</evidence>
<feature type="coiled-coil region" evidence="12">
    <location>
        <begin position="303"/>
        <end position="435"/>
    </location>
</feature>
<keyword evidence="9 11" id="KW-0539">Nucleus</keyword>
<keyword evidence="4" id="KW-0547">Nucleotide-binding</keyword>
<sequence length="1254" mass="140362">MLSHVSAPASQPLALPENGRGRPVTASQQTQAAAALADDARPRLMISKMLLRNFKSYAGVVEIGPFHKSFTSIVGPNGSGKSNVIDSLLFVFGFKAKKMRQGKLSELIHNSTHHQNLTFCSVEVHFQEIIDLPGPDSFDVVPQSQLVISRTVERAATEKGADKSTYRINGRTSTFTEVTTLLKDKGVDLDHKRFLILQGEVESIALMKPKAQTEHEDGLLEYLEDIIGTSRYKQQIDDASARLDQLNEERTEKVNRLKFVEKDKKSLEAKKDEAEDFIQTENAMAHRKNELYHICIAECSAEIEQNEEAVEALTMHLENEREKHKGLLDEVKALEKERNGTQKEFDAIASKTEAVKNELQTYERAEVEMKEKSTHLQKKKKKLSTALHKETLEKSQNEAWIQNFETDVNKAGAEADELAERLAAEERKLEDIQNSLKGKTEGFQREIEKKQEELNPWMQQINEQQAGIDVAQSEHDILDAKISSSKTALRDAEEKVLELRGQVAEKDQQRKTLEREQQALASNDANLQTELQQCVHNEQALRVDVAKCRTGADEAKVTLQAAQNRGKVHTNLMQQSHSGRIQGICGRLGDLGVIDDKYDVAVTTACGSLDFIVTETIEVGQKCIEYLRSQGLGRANFYGLDKLRKRNLSPIETPQNAPRLFDLIKPKHAKYAPAFYQALGDTLVAADLNEANSLAFGQAKRYRVVTLDGQLIDTSGTMSGGGTKPQRGGMSSKFASDSVTPQQLRELEDQRDEHEAALSQAVQSRAALEEAIAQSRKNIEAGEFALQKLVLELKSLKESLADAETHVKTVRKSATGPSDEDVNRRDELERVIRKSKQALVKLQSSAAAIESSIEELRQKILDVGGVRLRTQHAIVEGINEQIKDTSSRITKLQVDRKTRDKALGKLTKSLEKNETELENVEAELEQLDATLTTQRAAAANVMEKVQDAQKLMEEREARLEQVKQALDERTDAMNALRKTEIDVKAHLDTAKKVVSQQEAQRKHFQKEIDSGLHIQLTGFEEDGDVTELQRFTPEHVEQLDKGAIEKEMALLQAKLDEGPPNLSVLAEYKQKLEAYLARAKDLDEMTAIRDDAKKHHDGLRASRLTEFMEGFTAISQKLKEMYQMITLGGNAELELVDSLDPFSEGIIFSVMPPKKSWKNISNLSGGEKTLSSLALVFALHHFKPTPLYVMDEIDAALDFRNVSIVANYIKERTKNAQFVIISLRNNMFELADRLVGIYKTDNTTKSITINPAAV</sequence>
<proteinExistence type="inferred from homology"/>
<feature type="coiled-coil region" evidence="12">
    <location>
        <begin position="903"/>
        <end position="1007"/>
    </location>
</feature>
<evidence type="ECO:0000256" key="5">
    <source>
        <dbReference type="ARBA" id="ARBA00022776"/>
    </source>
</evidence>
<evidence type="ECO:0000256" key="2">
    <source>
        <dbReference type="ARBA" id="ARBA00006005"/>
    </source>
</evidence>
<keyword evidence="16" id="KW-1185">Reference proteome</keyword>
<comment type="similarity">
    <text evidence="2">Belongs to the SMC family. SMC4 subfamily.</text>
</comment>
<keyword evidence="7 12" id="KW-0175">Coiled coil</keyword>
<dbReference type="Gene3D" id="1.20.1060.20">
    <property type="match status" value="1"/>
</dbReference>
<comment type="subcellular location">
    <subcellularLocation>
        <location evidence="1 11">Nucleus</location>
    </subcellularLocation>
</comment>
<dbReference type="SUPFAM" id="SSF52540">
    <property type="entry name" value="P-loop containing nucleoside triphosphate hydrolases"/>
    <property type="match status" value="1"/>
</dbReference>
<evidence type="ECO:0000256" key="3">
    <source>
        <dbReference type="ARBA" id="ARBA00022618"/>
    </source>
</evidence>
<dbReference type="Gene3D" id="3.40.50.300">
    <property type="entry name" value="P-loop containing nucleotide triphosphate hydrolases"/>
    <property type="match status" value="2"/>
</dbReference>
<dbReference type="Pfam" id="PF02463">
    <property type="entry name" value="SMC_N"/>
    <property type="match status" value="1"/>
</dbReference>
<protein>
    <recommendedName>
        <fullName evidence="11">Structural maintenance of chromosomes protein</fullName>
    </recommendedName>
</protein>
<dbReference type="FunFam" id="3.40.50.300:FF:000481">
    <property type="entry name" value="Structural maintenance of chromosomes 4"/>
    <property type="match status" value="1"/>
</dbReference>
<dbReference type="Gene3D" id="3.30.70.1620">
    <property type="match status" value="1"/>
</dbReference>
<keyword evidence="6" id="KW-0067">ATP-binding</keyword>
<feature type="coiled-coil region" evidence="12">
    <location>
        <begin position="482"/>
        <end position="523"/>
    </location>
</feature>
<dbReference type="InterPro" id="IPR003395">
    <property type="entry name" value="RecF/RecN/SMC_N"/>
</dbReference>
<feature type="coiled-coil region" evidence="12">
    <location>
        <begin position="229"/>
        <end position="277"/>
    </location>
</feature>
<keyword evidence="8" id="KW-0226">DNA condensation</keyword>
<dbReference type="InterPro" id="IPR027417">
    <property type="entry name" value="P-loop_NTPase"/>
</dbReference>
<dbReference type="GO" id="GO:0051301">
    <property type="term" value="P:cell division"/>
    <property type="evidence" value="ECO:0007669"/>
    <property type="project" value="UniProtKB-KW"/>
</dbReference>
<dbReference type="InterPro" id="IPR036277">
    <property type="entry name" value="SMC_hinge_sf"/>
</dbReference>
<evidence type="ECO:0000256" key="1">
    <source>
        <dbReference type="ARBA" id="ARBA00004123"/>
    </source>
</evidence>
<feature type="compositionally biased region" description="Basic and acidic residues" evidence="13">
    <location>
        <begin position="745"/>
        <end position="756"/>
    </location>
</feature>
<dbReference type="GO" id="GO:0005524">
    <property type="term" value="F:ATP binding"/>
    <property type="evidence" value="ECO:0007669"/>
    <property type="project" value="UniProtKB-KW"/>
</dbReference>
<evidence type="ECO:0000313" key="15">
    <source>
        <dbReference type="EMBL" id="KAJ3183414.1"/>
    </source>
</evidence>
<dbReference type="GO" id="GO:0005634">
    <property type="term" value="C:nucleus"/>
    <property type="evidence" value="ECO:0007669"/>
    <property type="project" value="UniProtKB-SubCell"/>
</dbReference>
<evidence type="ECO:0000256" key="8">
    <source>
        <dbReference type="ARBA" id="ARBA00023067"/>
    </source>
</evidence>
<dbReference type="SUPFAM" id="SSF75553">
    <property type="entry name" value="Smc hinge domain"/>
    <property type="match status" value="1"/>
</dbReference>
<feature type="compositionally biased region" description="Polar residues" evidence="13">
    <location>
        <begin position="733"/>
        <end position="743"/>
    </location>
</feature>
<evidence type="ECO:0000256" key="13">
    <source>
        <dbReference type="SAM" id="MobiDB-lite"/>
    </source>
</evidence>
<evidence type="ECO:0000256" key="10">
    <source>
        <dbReference type="ARBA" id="ARBA00023306"/>
    </source>
</evidence>
<dbReference type="InterPro" id="IPR024704">
    <property type="entry name" value="SMC"/>
</dbReference>
<evidence type="ECO:0000313" key="16">
    <source>
        <dbReference type="Proteomes" id="UP001212152"/>
    </source>
</evidence>
<feature type="region of interest" description="Disordered" evidence="13">
    <location>
        <begin position="1"/>
        <end position="28"/>
    </location>
</feature>
<evidence type="ECO:0000256" key="6">
    <source>
        <dbReference type="ARBA" id="ARBA00022840"/>
    </source>
</evidence>
<dbReference type="Pfam" id="PF06470">
    <property type="entry name" value="SMC_hinge"/>
    <property type="match status" value="1"/>
</dbReference>
<keyword evidence="3" id="KW-0132">Cell division</keyword>
<evidence type="ECO:0000256" key="11">
    <source>
        <dbReference type="PIRNR" id="PIRNR005719"/>
    </source>
</evidence>
<dbReference type="EMBL" id="JADGJQ010000006">
    <property type="protein sequence ID" value="KAJ3183414.1"/>
    <property type="molecule type" value="Genomic_DNA"/>
</dbReference>
<name>A0AAD5XUY1_9FUNG</name>
<organism evidence="15 16">
    <name type="scientific">Geranomyces variabilis</name>
    <dbReference type="NCBI Taxonomy" id="109894"/>
    <lineage>
        <taxon>Eukaryota</taxon>
        <taxon>Fungi</taxon>
        <taxon>Fungi incertae sedis</taxon>
        <taxon>Chytridiomycota</taxon>
        <taxon>Chytridiomycota incertae sedis</taxon>
        <taxon>Chytridiomycetes</taxon>
        <taxon>Spizellomycetales</taxon>
        <taxon>Powellomycetaceae</taxon>
        <taxon>Geranomyces</taxon>
    </lineage>
</organism>
<gene>
    <name evidence="15" type="ORF">HDU87_006733</name>
</gene>
<dbReference type="GO" id="GO:0016887">
    <property type="term" value="F:ATP hydrolysis activity"/>
    <property type="evidence" value="ECO:0007669"/>
    <property type="project" value="InterPro"/>
</dbReference>
<evidence type="ECO:0000256" key="12">
    <source>
        <dbReference type="SAM" id="Coils"/>
    </source>
</evidence>
<evidence type="ECO:0000256" key="4">
    <source>
        <dbReference type="ARBA" id="ARBA00022741"/>
    </source>
</evidence>
<dbReference type="SMART" id="SM00968">
    <property type="entry name" value="SMC_hinge"/>
    <property type="match status" value="1"/>
</dbReference>
<feature type="region of interest" description="Disordered" evidence="13">
    <location>
        <begin position="716"/>
        <end position="758"/>
    </location>
</feature>
<dbReference type="GO" id="GO:0007076">
    <property type="term" value="P:mitotic chromosome condensation"/>
    <property type="evidence" value="ECO:0007669"/>
    <property type="project" value="TreeGrafter"/>
</dbReference>
<keyword evidence="5" id="KW-0498">Mitosis</keyword>
<feature type="domain" description="SMC hinge" evidence="14">
    <location>
        <begin position="582"/>
        <end position="695"/>
    </location>
</feature>
<evidence type="ECO:0000256" key="7">
    <source>
        <dbReference type="ARBA" id="ARBA00023054"/>
    </source>
</evidence>
<dbReference type="Proteomes" id="UP001212152">
    <property type="component" value="Unassembled WGS sequence"/>
</dbReference>
<dbReference type="PIRSF" id="PIRSF005719">
    <property type="entry name" value="SMC"/>
    <property type="match status" value="1"/>
</dbReference>
<dbReference type="PANTHER" id="PTHR18937:SF172">
    <property type="entry name" value="STRUCTURAL MAINTENANCE OF CHROMOSOMES PROTEIN"/>
    <property type="match status" value="1"/>
</dbReference>
<dbReference type="GO" id="GO:0000796">
    <property type="term" value="C:condensin complex"/>
    <property type="evidence" value="ECO:0007669"/>
    <property type="project" value="TreeGrafter"/>
</dbReference>
<dbReference type="AlphaFoldDB" id="A0AAD5XUY1"/>
<accession>A0AAD5XUY1</accession>
<reference evidence="15" key="1">
    <citation type="submission" date="2020-05" db="EMBL/GenBank/DDBJ databases">
        <title>Phylogenomic resolution of chytrid fungi.</title>
        <authorList>
            <person name="Stajich J.E."/>
            <person name="Amses K."/>
            <person name="Simmons R."/>
            <person name="Seto K."/>
            <person name="Myers J."/>
            <person name="Bonds A."/>
            <person name="Quandt C.A."/>
            <person name="Barry K."/>
            <person name="Liu P."/>
            <person name="Grigoriev I."/>
            <person name="Longcore J.E."/>
            <person name="James T.Y."/>
        </authorList>
    </citation>
    <scope>NUCLEOTIDE SEQUENCE</scope>
    <source>
        <strain evidence="15">JEL0379</strain>
    </source>
</reference>
<comment type="caution">
    <text evidence="15">The sequence shown here is derived from an EMBL/GenBank/DDBJ whole genome shotgun (WGS) entry which is preliminary data.</text>
</comment>
<evidence type="ECO:0000259" key="14">
    <source>
        <dbReference type="SMART" id="SM00968"/>
    </source>
</evidence>
<dbReference type="InterPro" id="IPR010935">
    <property type="entry name" value="SMC_hinge"/>
</dbReference>